<feature type="transmembrane region" description="Helical" evidence="1">
    <location>
        <begin position="6"/>
        <end position="25"/>
    </location>
</feature>
<protein>
    <recommendedName>
        <fullName evidence="4">Integral membrane protein</fullName>
    </recommendedName>
</protein>
<evidence type="ECO:0008006" key="4">
    <source>
        <dbReference type="Google" id="ProtNLM"/>
    </source>
</evidence>
<feature type="transmembrane region" description="Helical" evidence="1">
    <location>
        <begin position="76"/>
        <end position="109"/>
    </location>
</feature>
<name>A0ABP4EHN0_9ACTN</name>
<evidence type="ECO:0000313" key="2">
    <source>
        <dbReference type="EMBL" id="GAA1109757.1"/>
    </source>
</evidence>
<accession>A0ABP4EHN0</accession>
<keyword evidence="1" id="KW-1133">Transmembrane helix</keyword>
<sequence>MLAGFGWYLTAWVLVSVAIGANRVVQPSGGFIGGDLLASGVGENPAVVPMVLALAVVLLSVLVGLGHGWALTPLVGVGVVAVLGLALTGSWLTLVVMAATVLGAAPVLVPRVQDYLWADRLGRAGTDAGRVC</sequence>
<gene>
    <name evidence="2" type="ORF">GCM10009668_32780</name>
</gene>
<evidence type="ECO:0000256" key="1">
    <source>
        <dbReference type="SAM" id="Phobius"/>
    </source>
</evidence>
<keyword evidence="1" id="KW-0812">Transmembrane</keyword>
<feature type="transmembrane region" description="Helical" evidence="1">
    <location>
        <begin position="46"/>
        <end position="70"/>
    </location>
</feature>
<keyword evidence="3" id="KW-1185">Reference proteome</keyword>
<evidence type="ECO:0000313" key="3">
    <source>
        <dbReference type="Proteomes" id="UP001501581"/>
    </source>
</evidence>
<comment type="caution">
    <text evidence="2">The sequence shown here is derived from an EMBL/GenBank/DDBJ whole genome shotgun (WGS) entry which is preliminary data.</text>
</comment>
<dbReference type="EMBL" id="BAAALG010000012">
    <property type="protein sequence ID" value="GAA1109757.1"/>
    <property type="molecule type" value="Genomic_DNA"/>
</dbReference>
<keyword evidence="1" id="KW-0472">Membrane</keyword>
<proteinExistence type="predicted"/>
<organism evidence="2 3">
    <name type="scientific">Nocardioides dubius</name>
    <dbReference type="NCBI Taxonomy" id="317019"/>
    <lineage>
        <taxon>Bacteria</taxon>
        <taxon>Bacillati</taxon>
        <taxon>Actinomycetota</taxon>
        <taxon>Actinomycetes</taxon>
        <taxon>Propionibacteriales</taxon>
        <taxon>Nocardioidaceae</taxon>
        <taxon>Nocardioides</taxon>
    </lineage>
</organism>
<reference evidence="3" key="1">
    <citation type="journal article" date="2019" name="Int. J. Syst. Evol. Microbiol.">
        <title>The Global Catalogue of Microorganisms (GCM) 10K type strain sequencing project: providing services to taxonomists for standard genome sequencing and annotation.</title>
        <authorList>
            <consortium name="The Broad Institute Genomics Platform"/>
            <consortium name="The Broad Institute Genome Sequencing Center for Infectious Disease"/>
            <person name="Wu L."/>
            <person name="Ma J."/>
        </authorList>
    </citation>
    <scope>NUCLEOTIDE SEQUENCE [LARGE SCALE GENOMIC DNA]</scope>
    <source>
        <strain evidence="3">JCM 13008</strain>
    </source>
</reference>
<dbReference type="Proteomes" id="UP001501581">
    <property type="component" value="Unassembled WGS sequence"/>
</dbReference>